<evidence type="ECO:0000313" key="3">
    <source>
        <dbReference type="Proteomes" id="UP000768471"/>
    </source>
</evidence>
<dbReference type="Proteomes" id="UP000768471">
    <property type="component" value="Unassembled WGS sequence"/>
</dbReference>
<proteinExistence type="predicted"/>
<name>A0ABS0NA68_9NEIS</name>
<evidence type="ECO:0000259" key="1">
    <source>
        <dbReference type="Pfam" id="PF08239"/>
    </source>
</evidence>
<gene>
    <name evidence="2" type="ORF">H9Q10_05840</name>
</gene>
<dbReference type="InterPro" id="IPR003646">
    <property type="entry name" value="SH3-like_bac-type"/>
</dbReference>
<keyword evidence="3" id="KW-1185">Reference proteome</keyword>
<dbReference type="EMBL" id="JACSGR010000004">
    <property type="protein sequence ID" value="MBH5329188.1"/>
    <property type="molecule type" value="Genomic_DNA"/>
</dbReference>
<dbReference type="Pfam" id="PF08239">
    <property type="entry name" value="SH3_3"/>
    <property type="match status" value="1"/>
</dbReference>
<comment type="caution">
    <text evidence="2">The sequence shown here is derived from an EMBL/GenBank/DDBJ whole genome shotgun (WGS) entry which is preliminary data.</text>
</comment>
<dbReference type="RefSeq" id="WP_197903061.1">
    <property type="nucleotide sequence ID" value="NZ_JACSGR010000004.1"/>
</dbReference>
<evidence type="ECO:0000313" key="2">
    <source>
        <dbReference type="EMBL" id="MBH5329188.1"/>
    </source>
</evidence>
<sequence>MLLALSATAAARVQPGVCNLPEPDEVATYLVTDGDEVVNIRAQPNTRAAVLAVCDNQGEAAILGKSGAWYRVRLVWYSPPPQAQRHEISGYVHQSQASLRRVYIVHGADGSANIRRKAGNRSGMVGRFANGTRLIEFPAKRKGDWHFVGVIGRWSVFISSYYGYVHKSQIRPETGQ</sequence>
<dbReference type="Gene3D" id="2.30.30.40">
    <property type="entry name" value="SH3 Domains"/>
    <property type="match status" value="1"/>
</dbReference>
<organism evidence="2 3">
    <name type="scientific">Eikenella glucosivorans</name>
    <dbReference type="NCBI Taxonomy" id="2766967"/>
    <lineage>
        <taxon>Bacteria</taxon>
        <taxon>Pseudomonadati</taxon>
        <taxon>Pseudomonadota</taxon>
        <taxon>Betaproteobacteria</taxon>
        <taxon>Neisseriales</taxon>
        <taxon>Neisseriaceae</taxon>
        <taxon>Eikenella</taxon>
    </lineage>
</organism>
<feature type="domain" description="SH3b" evidence="1">
    <location>
        <begin position="37"/>
        <end position="94"/>
    </location>
</feature>
<protein>
    <recommendedName>
        <fullName evidence="1">SH3b domain-containing protein</fullName>
    </recommendedName>
</protein>
<reference evidence="2 3" key="1">
    <citation type="submission" date="2020-09" db="EMBL/GenBank/DDBJ databases">
        <title>Eikenella S3660 sp. nov., isolated from a throat swab.</title>
        <authorList>
            <person name="Buhl M."/>
        </authorList>
    </citation>
    <scope>NUCLEOTIDE SEQUENCE [LARGE SCALE GENOMIC DNA]</scope>
    <source>
        <strain evidence="2 3">S3360</strain>
    </source>
</reference>
<accession>A0ABS0NA68</accession>